<dbReference type="EMBL" id="ASPP01000457">
    <property type="protein sequence ID" value="ETO36633.1"/>
    <property type="molecule type" value="Genomic_DNA"/>
</dbReference>
<dbReference type="AlphaFoldDB" id="X6PEV0"/>
<evidence type="ECO:0000313" key="3">
    <source>
        <dbReference type="Proteomes" id="UP000023152"/>
    </source>
</evidence>
<dbReference type="Proteomes" id="UP000023152">
    <property type="component" value="Unassembled WGS sequence"/>
</dbReference>
<proteinExistence type="predicted"/>
<gene>
    <name evidence="2" type="ORF">RFI_00429</name>
</gene>
<evidence type="ECO:0000313" key="2">
    <source>
        <dbReference type="EMBL" id="ETO36633.1"/>
    </source>
</evidence>
<evidence type="ECO:0000256" key="1">
    <source>
        <dbReference type="SAM" id="MobiDB-lite"/>
    </source>
</evidence>
<name>X6PEV0_RETFI</name>
<keyword evidence="3" id="KW-1185">Reference proteome</keyword>
<feature type="region of interest" description="Disordered" evidence="1">
    <location>
        <begin position="29"/>
        <end position="67"/>
    </location>
</feature>
<sequence length="156" mass="18617">MSALNIQEPFLKTERFACDYASEEPEAYTNMEQDNASNMRRIDEHEQEDEYAQDDRSQHLTGGNIKGQQFVNESYQIDDSAFDDPNLPVKCFTQHYYYAKTMQNYVKQTIQTYLMALQLEKKFETFRKLLEQFMEDCDGMYNQLLQECDNQMQQNY</sequence>
<comment type="caution">
    <text evidence="2">The sequence shown here is derived from an EMBL/GenBank/DDBJ whole genome shotgun (WGS) entry which is preliminary data.</text>
</comment>
<organism evidence="2 3">
    <name type="scientific">Reticulomyxa filosa</name>
    <dbReference type="NCBI Taxonomy" id="46433"/>
    <lineage>
        <taxon>Eukaryota</taxon>
        <taxon>Sar</taxon>
        <taxon>Rhizaria</taxon>
        <taxon>Retaria</taxon>
        <taxon>Foraminifera</taxon>
        <taxon>Monothalamids</taxon>
        <taxon>Reticulomyxidae</taxon>
        <taxon>Reticulomyxa</taxon>
    </lineage>
</organism>
<protein>
    <submittedName>
        <fullName evidence="2">Uncharacterized protein</fullName>
    </submittedName>
</protein>
<reference evidence="2 3" key="1">
    <citation type="journal article" date="2013" name="Curr. Biol.">
        <title>The Genome of the Foraminiferan Reticulomyxa filosa.</title>
        <authorList>
            <person name="Glockner G."/>
            <person name="Hulsmann N."/>
            <person name="Schleicher M."/>
            <person name="Noegel A.A."/>
            <person name="Eichinger L."/>
            <person name="Gallinger C."/>
            <person name="Pawlowski J."/>
            <person name="Sierra R."/>
            <person name="Euteneuer U."/>
            <person name="Pillet L."/>
            <person name="Moustafa A."/>
            <person name="Platzer M."/>
            <person name="Groth M."/>
            <person name="Szafranski K."/>
            <person name="Schliwa M."/>
        </authorList>
    </citation>
    <scope>NUCLEOTIDE SEQUENCE [LARGE SCALE GENOMIC DNA]</scope>
</reference>
<accession>X6PEV0</accession>